<organism evidence="1 2">
    <name type="scientific">Trichothecium roseum</name>
    <dbReference type="NCBI Taxonomy" id="47278"/>
    <lineage>
        <taxon>Eukaryota</taxon>
        <taxon>Fungi</taxon>
        <taxon>Dikarya</taxon>
        <taxon>Ascomycota</taxon>
        <taxon>Pezizomycotina</taxon>
        <taxon>Sordariomycetes</taxon>
        <taxon>Hypocreomycetidae</taxon>
        <taxon>Hypocreales</taxon>
        <taxon>Hypocreales incertae sedis</taxon>
        <taxon>Trichothecium</taxon>
    </lineage>
</organism>
<keyword evidence="2" id="KW-1185">Reference proteome</keyword>
<evidence type="ECO:0000313" key="1">
    <source>
        <dbReference type="EMBL" id="KAI9900519.1"/>
    </source>
</evidence>
<dbReference type="EMBL" id="CM047943">
    <property type="protein sequence ID" value="KAI9900519.1"/>
    <property type="molecule type" value="Genomic_DNA"/>
</dbReference>
<gene>
    <name evidence="1" type="ORF">N3K66_004781</name>
</gene>
<evidence type="ECO:0000313" key="2">
    <source>
        <dbReference type="Proteomes" id="UP001163324"/>
    </source>
</evidence>
<reference evidence="1" key="1">
    <citation type="submission" date="2022-10" db="EMBL/GenBank/DDBJ databases">
        <title>Complete Genome of Trichothecium roseum strain YXFP-22015, a Plant Pathogen Isolated from Citrus.</title>
        <authorList>
            <person name="Wang Y."/>
            <person name="Zhu L."/>
        </authorList>
    </citation>
    <scope>NUCLEOTIDE SEQUENCE</scope>
    <source>
        <strain evidence="1">YXFP-22015</strain>
    </source>
</reference>
<name>A0ACC0V245_9HYPO</name>
<proteinExistence type="predicted"/>
<dbReference type="Proteomes" id="UP001163324">
    <property type="component" value="Chromosome 4"/>
</dbReference>
<sequence length="287" mass="30746">MSTSTVIISNLASTTSDGEIKDFFSFCGKISDIKVTTEGEQKKAEVTFEKQTAMKTALLLNNTQLGANHITVTSASGSDGHDDTPVTKNTDRDSDEITQEEKPRARIFAEYLAHGYVVGDAAITSALDLDQKHGVSSRFLSTITSLDSKYHATDRAKATDESYGISQRVSNFLTGLNTYFEKASNTPTGKKVVGFYEEGSRQVQDVHAEARRLADLKKEEHGGSAYKASGLDKVFGKEKQPEAAPAGEASTSEKPTEGGPAIATMTPTPAAPTENIPAVNPPSEKYA</sequence>
<accession>A0ACC0V245</accession>
<protein>
    <submittedName>
        <fullName evidence="1">Uncharacterized protein</fullName>
    </submittedName>
</protein>
<comment type="caution">
    <text evidence="1">The sequence shown here is derived from an EMBL/GenBank/DDBJ whole genome shotgun (WGS) entry which is preliminary data.</text>
</comment>